<accession>A0A5C4N597</accession>
<dbReference type="EMBL" id="VDFU01000004">
    <property type="protein sequence ID" value="TNC51508.1"/>
    <property type="molecule type" value="Genomic_DNA"/>
</dbReference>
<comment type="caution">
    <text evidence="1">The sequence shown here is derived from an EMBL/GenBank/DDBJ whole genome shotgun (WGS) entry which is preliminary data.</text>
</comment>
<evidence type="ECO:0000313" key="2">
    <source>
        <dbReference type="Proteomes" id="UP000305887"/>
    </source>
</evidence>
<evidence type="ECO:0000313" key="1">
    <source>
        <dbReference type="EMBL" id="TNC51508.1"/>
    </source>
</evidence>
<organism evidence="1 2">
    <name type="scientific">Rubellimicrobium rubrum</name>
    <dbReference type="NCBI Taxonomy" id="2585369"/>
    <lineage>
        <taxon>Bacteria</taxon>
        <taxon>Pseudomonadati</taxon>
        <taxon>Pseudomonadota</taxon>
        <taxon>Alphaproteobacteria</taxon>
        <taxon>Rhodobacterales</taxon>
        <taxon>Roseobacteraceae</taxon>
        <taxon>Rubellimicrobium</taxon>
    </lineage>
</organism>
<dbReference type="AlphaFoldDB" id="A0A5C4N597"/>
<gene>
    <name evidence="1" type="ORF">FHG66_04900</name>
</gene>
<protein>
    <submittedName>
        <fullName evidence="1">Uncharacterized protein</fullName>
    </submittedName>
</protein>
<dbReference type="Proteomes" id="UP000305887">
    <property type="component" value="Unassembled WGS sequence"/>
</dbReference>
<dbReference type="RefSeq" id="WP_139075579.1">
    <property type="nucleotide sequence ID" value="NZ_VDFU01000004.1"/>
</dbReference>
<dbReference type="OrthoDB" id="7270696at2"/>
<sequence>MAKIDMKPPATVAREAEKGLRLHEEFHRGGTEVGWARARQLAAREELSRDDVVAMASYFARHEVDKRGYDWGDEENPSAGYVAWLLWGGEPGRDWAEKTKARLQDAEEKG</sequence>
<proteinExistence type="predicted"/>
<name>A0A5C4N597_9RHOB</name>
<keyword evidence="2" id="KW-1185">Reference proteome</keyword>
<reference evidence="1 2" key="1">
    <citation type="submission" date="2019-06" db="EMBL/GenBank/DDBJ databases">
        <title>YIM 131921 draft genome.</title>
        <authorList>
            <person name="Jiang L."/>
        </authorList>
    </citation>
    <scope>NUCLEOTIDE SEQUENCE [LARGE SCALE GENOMIC DNA]</scope>
    <source>
        <strain evidence="1 2">YIM 131921</strain>
    </source>
</reference>